<proteinExistence type="predicted"/>
<name>I9QQC1_9BACE</name>
<dbReference type="EMBL" id="AGXG01000053">
    <property type="protein sequence ID" value="EIY31861.1"/>
    <property type="molecule type" value="Genomic_DNA"/>
</dbReference>
<accession>I9QQC1</accession>
<organism evidence="1 2">
    <name type="scientific">Bacteroides cellulosilyticus CL02T12C19</name>
    <dbReference type="NCBI Taxonomy" id="997874"/>
    <lineage>
        <taxon>Bacteria</taxon>
        <taxon>Pseudomonadati</taxon>
        <taxon>Bacteroidota</taxon>
        <taxon>Bacteroidia</taxon>
        <taxon>Bacteroidales</taxon>
        <taxon>Bacteroidaceae</taxon>
        <taxon>Bacteroides</taxon>
    </lineage>
</organism>
<protein>
    <submittedName>
        <fullName evidence="1">Uncharacterized protein</fullName>
    </submittedName>
</protein>
<sequence>MYCLRFALSLLKSEDKLHLSIKN</sequence>
<evidence type="ECO:0000313" key="1">
    <source>
        <dbReference type="EMBL" id="EIY31861.1"/>
    </source>
</evidence>
<gene>
    <name evidence="1" type="ORF">HMPREF1062_02460</name>
</gene>
<comment type="caution">
    <text evidence="1">The sequence shown here is derived from an EMBL/GenBank/DDBJ whole genome shotgun (WGS) entry which is preliminary data.</text>
</comment>
<feature type="non-terminal residue" evidence="1">
    <location>
        <position position="23"/>
    </location>
</feature>
<reference evidence="1 2" key="1">
    <citation type="submission" date="2012-02" db="EMBL/GenBank/DDBJ databases">
        <title>The Genome Sequence of Bacteroides cellulosilyticus CL02T12C19.</title>
        <authorList>
            <consortium name="The Broad Institute Genome Sequencing Platform"/>
            <person name="Earl A."/>
            <person name="Ward D."/>
            <person name="Feldgarden M."/>
            <person name="Gevers D."/>
            <person name="Zitomersky N.L."/>
            <person name="Coyne M.J."/>
            <person name="Comstock L.E."/>
            <person name="Young S.K."/>
            <person name="Zeng Q."/>
            <person name="Gargeya S."/>
            <person name="Fitzgerald M."/>
            <person name="Haas B."/>
            <person name="Abouelleil A."/>
            <person name="Alvarado L."/>
            <person name="Arachchi H.M."/>
            <person name="Berlin A."/>
            <person name="Chapman S.B."/>
            <person name="Gearin G."/>
            <person name="Goldberg J."/>
            <person name="Griggs A."/>
            <person name="Gujja S."/>
            <person name="Hansen M."/>
            <person name="Heiman D."/>
            <person name="Howarth C."/>
            <person name="Larimer J."/>
            <person name="Lui A."/>
            <person name="MacDonald P.J.P."/>
            <person name="McCowen C."/>
            <person name="Montmayeur A."/>
            <person name="Murphy C."/>
            <person name="Neiman D."/>
            <person name="Pearson M."/>
            <person name="Priest M."/>
            <person name="Roberts A."/>
            <person name="Saif S."/>
            <person name="Shea T."/>
            <person name="Sisk P."/>
            <person name="Stolte C."/>
            <person name="Sykes S."/>
            <person name="Wortman J."/>
            <person name="Nusbaum C."/>
            <person name="Birren B."/>
        </authorList>
    </citation>
    <scope>NUCLEOTIDE SEQUENCE [LARGE SCALE GENOMIC DNA]</scope>
    <source>
        <strain evidence="1 2">CL02T12C19</strain>
    </source>
</reference>
<evidence type="ECO:0000313" key="2">
    <source>
        <dbReference type="Proteomes" id="UP000003741"/>
    </source>
</evidence>
<dbReference type="Proteomes" id="UP000003741">
    <property type="component" value="Unassembled WGS sequence"/>
</dbReference>
<dbReference type="AlphaFoldDB" id="I9QQC1"/>
<keyword evidence="2" id="KW-1185">Reference proteome</keyword>
<dbReference type="HOGENOM" id="CLU_3423693_0_0_10"/>